<keyword evidence="3" id="KW-0342">GTP-binding</keyword>
<dbReference type="InterPro" id="IPR045058">
    <property type="entry name" value="GIMA/IAN/Toc"/>
</dbReference>
<dbReference type="SUPFAM" id="SSF52540">
    <property type="entry name" value="P-loop containing nucleoside triphosphate hydrolases"/>
    <property type="match status" value="1"/>
</dbReference>
<dbReference type="AlphaFoldDB" id="A0A819Y5T4"/>
<dbReference type="GO" id="GO:0005525">
    <property type="term" value="F:GTP binding"/>
    <property type="evidence" value="ECO:0007669"/>
    <property type="project" value="UniProtKB-KW"/>
</dbReference>
<feature type="region of interest" description="Disordered" evidence="4">
    <location>
        <begin position="219"/>
        <end position="343"/>
    </location>
</feature>
<reference evidence="6" key="1">
    <citation type="submission" date="2021-02" db="EMBL/GenBank/DDBJ databases">
        <authorList>
            <person name="Nowell W R."/>
        </authorList>
    </citation>
    <scope>NUCLEOTIDE SEQUENCE</scope>
</reference>
<dbReference type="Gene3D" id="3.40.50.300">
    <property type="entry name" value="P-loop containing nucleotide triphosphate hydrolases"/>
    <property type="match status" value="1"/>
</dbReference>
<feature type="compositionally biased region" description="Basic and acidic residues" evidence="4">
    <location>
        <begin position="219"/>
        <end position="238"/>
    </location>
</feature>
<feature type="compositionally biased region" description="Basic and acidic residues" evidence="4">
    <location>
        <begin position="245"/>
        <end position="326"/>
    </location>
</feature>
<evidence type="ECO:0000256" key="3">
    <source>
        <dbReference type="ARBA" id="ARBA00023134"/>
    </source>
</evidence>
<protein>
    <recommendedName>
        <fullName evidence="5">AIG1-type G domain-containing protein</fullName>
    </recommendedName>
</protein>
<comment type="similarity">
    <text evidence="1">Belongs to the TRAFAC class TrmE-Era-EngA-EngB-Septin-like GTPase superfamily. AIG1/Toc34/Toc159-like paraseptin GTPase family. IAN subfamily.</text>
</comment>
<evidence type="ECO:0000256" key="4">
    <source>
        <dbReference type="SAM" id="MobiDB-lite"/>
    </source>
</evidence>
<name>A0A819Y5T4_9BILA</name>
<feature type="domain" description="AIG1-type G" evidence="5">
    <location>
        <begin position="5"/>
        <end position="216"/>
    </location>
</feature>
<evidence type="ECO:0000313" key="7">
    <source>
        <dbReference type="Proteomes" id="UP000663868"/>
    </source>
</evidence>
<organism evidence="6 7">
    <name type="scientific">Adineta steineri</name>
    <dbReference type="NCBI Taxonomy" id="433720"/>
    <lineage>
        <taxon>Eukaryota</taxon>
        <taxon>Metazoa</taxon>
        <taxon>Spiralia</taxon>
        <taxon>Gnathifera</taxon>
        <taxon>Rotifera</taxon>
        <taxon>Eurotatoria</taxon>
        <taxon>Bdelloidea</taxon>
        <taxon>Adinetida</taxon>
        <taxon>Adinetidae</taxon>
        <taxon>Adineta</taxon>
    </lineage>
</organism>
<accession>A0A819Y5T4</accession>
<evidence type="ECO:0000256" key="1">
    <source>
        <dbReference type="ARBA" id="ARBA00008535"/>
    </source>
</evidence>
<dbReference type="CDD" id="cd22249">
    <property type="entry name" value="UDM1_RNF168_RNF169-like"/>
    <property type="match status" value="1"/>
</dbReference>
<dbReference type="Pfam" id="PF04548">
    <property type="entry name" value="AIG1"/>
    <property type="match status" value="1"/>
</dbReference>
<dbReference type="InterPro" id="IPR027417">
    <property type="entry name" value="P-loop_NTPase"/>
</dbReference>
<keyword evidence="2" id="KW-0547">Nucleotide-binding</keyword>
<evidence type="ECO:0000256" key="2">
    <source>
        <dbReference type="ARBA" id="ARBA00022741"/>
    </source>
</evidence>
<dbReference type="InterPro" id="IPR006703">
    <property type="entry name" value="G_AIG1"/>
</dbReference>
<gene>
    <name evidence="6" type="ORF">KXQ929_LOCUS37200</name>
</gene>
<dbReference type="PANTHER" id="PTHR10903">
    <property type="entry name" value="GTPASE, IMAP FAMILY MEMBER-RELATED"/>
    <property type="match status" value="1"/>
</dbReference>
<proteinExistence type="inferred from homology"/>
<sequence>MTSSQNEMRVVLIGRTGNGKSSTGNSLLHSRSAFHATQSGQSITKDCKSGRYQYTDTYGQQKTLTVVDTPGFFDTNTAITNEAVEKKIASQIFEMTTPGVHAFLIITRVGRFTPEEKNTIDFIQHIFGPDAIKYCIVVITGEDQLEEGQNLDEFINTSPALRDLVQACGNRRFGINNKLSGQPLERKTNQLIEIIDRMIKNNNGNYYTNDEYQRIERKRQEEKRKKEEDERRQKKAEEDAVIARTRQEERRRAEEKMRKVQEEERKKAEEKMRKVQEEERKNAEEKMRKVQEEERKNAEEKMRKIREEEQQKAEQRERKLRRELDSARQCQRRNNYDDDNNINSMIRGLQSSGLGCGIPSMNGSMGMPFSPMSFGMETPSQRMGSGGSRIESAHGGRFTGEYMATRGAANSRPIYEGPRGGQYYMTPGACLTSVCLPPTIETWTGSSSIRELEICWIDRPRFLGTLLLSCPNLYKFKIIVDQFYSIHGTLGYHDDGFVEVDENSIPHGIVIHRALRHLEIECVNSIGLFEFLESLLRCAPGLQKLQITICPFESFRIPCHNIARLLQNYVSSLSYFHCKIPTTNV</sequence>
<evidence type="ECO:0000313" key="6">
    <source>
        <dbReference type="EMBL" id="CAF4149979.1"/>
    </source>
</evidence>
<dbReference type="Proteomes" id="UP000663868">
    <property type="component" value="Unassembled WGS sequence"/>
</dbReference>
<dbReference type="EMBL" id="CAJOBB010006074">
    <property type="protein sequence ID" value="CAF4149979.1"/>
    <property type="molecule type" value="Genomic_DNA"/>
</dbReference>
<evidence type="ECO:0000259" key="5">
    <source>
        <dbReference type="PROSITE" id="PS51720"/>
    </source>
</evidence>
<dbReference type="PANTHER" id="PTHR10903:SF184">
    <property type="entry name" value="GTP-BINDING PROTEIN A"/>
    <property type="match status" value="1"/>
</dbReference>
<dbReference type="FunFam" id="3.40.50.300:FF:000366">
    <property type="entry name" value="GTPase, IMAP family member 2"/>
    <property type="match status" value="1"/>
</dbReference>
<comment type="caution">
    <text evidence="6">The sequence shown here is derived from an EMBL/GenBank/DDBJ whole genome shotgun (WGS) entry which is preliminary data.</text>
</comment>
<dbReference type="PROSITE" id="PS51720">
    <property type="entry name" value="G_AIG1"/>
    <property type="match status" value="1"/>
</dbReference>